<feature type="domain" description="INTS8 TPR repeats" evidence="6">
    <location>
        <begin position="407"/>
        <end position="527"/>
    </location>
</feature>
<evidence type="ECO:0000256" key="3">
    <source>
        <dbReference type="ARBA" id="ARBA00007147"/>
    </source>
</evidence>
<dbReference type="EMBL" id="JAHLQT010044950">
    <property type="protein sequence ID" value="KAG7154198.1"/>
    <property type="molecule type" value="Genomic_DNA"/>
</dbReference>
<evidence type="ECO:0000256" key="4">
    <source>
        <dbReference type="ARBA" id="ARBA00022454"/>
    </source>
</evidence>
<keyword evidence="8" id="KW-1185">Reference proteome</keyword>
<evidence type="ECO:0000256" key="1">
    <source>
        <dbReference type="ARBA" id="ARBA00004123"/>
    </source>
</evidence>
<dbReference type="InterPro" id="IPR057980">
    <property type="entry name" value="TPR_INTS8"/>
</dbReference>
<evidence type="ECO:0000256" key="5">
    <source>
        <dbReference type="ARBA" id="ARBA00023242"/>
    </source>
</evidence>
<gene>
    <name evidence="7" type="primary">IntS8-L</name>
    <name evidence="7" type="ORF">Hamer_G021319</name>
</gene>
<dbReference type="Proteomes" id="UP000747542">
    <property type="component" value="Unassembled WGS sequence"/>
</dbReference>
<keyword evidence="4" id="KW-0158">Chromosome</keyword>
<accession>A0A8J5JGZ4</accession>
<comment type="similarity">
    <text evidence="3">Belongs to the Integrator subunit 8 family.</text>
</comment>
<evidence type="ECO:0000256" key="2">
    <source>
        <dbReference type="ARBA" id="ARBA00004286"/>
    </source>
</evidence>
<evidence type="ECO:0000313" key="7">
    <source>
        <dbReference type="EMBL" id="KAG7154198.1"/>
    </source>
</evidence>
<dbReference type="Pfam" id="PF25756">
    <property type="entry name" value="TPR_INTS8"/>
    <property type="match status" value="3"/>
</dbReference>
<evidence type="ECO:0000313" key="8">
    <source>
        <dbReference type="Proteomes" id="UP000747542"/>
    </source>
</evidence>
<reference evidence="7" key="1">
    <citation type="journal article" date="2021" name="Sci. Adv.">
        <title>The American lobster genome reveals insights on longevity, neural, and immune adaptations.</title>
        <authorList>
            <person name="Polinski J.M."/>
            <person name="Zimin A.V."/>
            <person name="Clark K.F."/>
            <person name="Kohn A.B."/>
            <person name="Sadowski N."/>
            <person name="Timp W."/>
            <person name="Ptitsyn A."/>
            <person name="Khanna P."/>
            <person name="Romanova D.Y."/>
            <person name="Williams P."/>
            <person name="Greenwood S.J."/>
            <person name="Moroz L.L."/>
            <person name="Walt D.R."/>
            <person name="Bodnar A.G."/>
        </authorList>
    </citation>
    <scope>NUCLEOTIDE SEQUENCE</scope>
    <source>
        <strain evidence="7">GMGI-L3</strain>
    </source>
</reference>
<protein>
    <submittedName>
        <fullName evidence="7">Integrator complex subunit 8-like</fullName>
    </submittedName>
</protein>
<feature type="domain" description="INTS8 TPR repeats" evidence="6">
    <location>
        <begin position="531"/>
        <end position="694"/>
    </location>
</feature>
<comment type="subcellular location">
    <subcellularLocation>
        <location evidence="2">Chromosome</location>
    </subcellularLocation>
    <subcellularLocation>
        <location evidence="1">Nucleus</location>
    </subcellularLocation>
</comment>
<feature type="domain" description="INTS8 TPR repeats" evidence="6">
    <location>
        <begin position="308"/>
        <end position="383"/>
    </location>
</feature>
<dbReference type="PANTHER" id="PTHR13350">
    <property type="entry name" value="INTEGRATOR COMPLEX SUBUNIT 8"/>
    <property type="match status" value="1"/>
</dbReference>
<dbReference type="GO" id="GO:0032039">
    <property type="term" value="C:integrator complex"/>
    <property type="evidence" value="ECO:0007669"/>
    <property type="project" value="TreeGrafter"/>
</dbReference>
<proteinExistence type="inferred from homology"/>
<dbReference type="AlphaFoldDB" id="A0A8J5JGZ4"/>
<keyword evidence="5" id="KW-0539">Nucleus</keyword>
<name>A0A8J5JGZ4_HOMAM</name>
<dbReference type="GO" id="GO:0005694">
    <property type="term" value="C:chromosome"/>
    <property type="evidence" value="ECO:0007669"/>
    <property type="project" value="UniProtKB-SubCell"/>
</dbReference>
<dbReference type="GO" id="GO:0034472">
    <property type="term" value="P:snRNA 3'-end processing"/>
    <property type="evidence" value="ECO:0007669"/>
    <property type="project" value="InterPro"/>
</dbReference>
<dbReference type="InterPro" id="IPR038751">
    <property type="entry name" value="INTS8"/>
</dbReference>
<organism evidence="7 8">
    <name type="scientific">Homarus americanus</name>
    <name type="common">American lobster</name>
    <dbReference type="NCBI Taxonomy" id="6706"/>
    <lineage>
        <taxon>Eukaryota</taxon>
        <taxon>Metazoa</taxon>
        <taxon>Ecdysozoa</taxon>
        <taxon>Arthropoda</taxon>
        <taxon>Crustacea</taxon>
        <taxon>Multicrustacea</taxon>
        <taxon>Malacostraca</taxon>
        <taxon>Eumalacostraca</taxon>
        <taxon>Eucarida</taxon>
        <taxon>Decapoda</taxon>
        <taxon>Pleocyemata</taxon>
        <taxon>Astacidea</taxon>
        <taxon>Nephropoidea</taxon>
        <taxon>Nephropidae</taxon>
        <taxon>Homarus</taxon>
    </lineage>
</organism>
<dbReference type="PANTHER" id="PTHR13350:SF1">
    <property type="entry name" value="INTEGRATOR COMPLEX SUBUNIT 8"/>
    <property type="match status" value="1"/>
</dbReference>
<evidence type="ECO:0000259" key="6">
    <source>
        <dbReference type="Pfam" id="PF25756"/>
    </source>
</evidence>
<sequence length="696" mass="78514">MEEIVRLPLHMQDALLVALLHETLEDMSSPTTHGTLDTGPLLPYQLFSVALYHRYALRALVQTKLPAKPIKVSNVPIPGQQDPTQESREVQEGILSVLERGGEVSVRILEQLLGAGEVRAPVLATFTVHTHQSSVISHNWDRCKSVADEQFKCQDLVKVLSDDNVAFEIPSYLRKNLELELEAKPEKAPQGLLLQVQTLNTIRNVLEGELWNSSYPISLSQAGKPGVQFLIQALVAKFSKLNSTHKERIRMFLLTVNLASNIREVLVPAIKVCPPLKALISQQELLTMWPQYEESRVSLIKKSPEASMTDPNNLNDIIWDLIHSYNPEWEMPIPIYNTLMKLPQTPQRELVFLYIAKAVELTQAKVYSVMSELTNEARQCLSAHSGRDGIAPWTGVNNCLLGGVSLPSHLYLLALVKPLAATAHALREKHTNKGVWYDLWDVVVGILVNSMQHKRSSSGQSTPIERHHDSVVMSRSAFLDFLENIREPSCLSIIISLLGHVLNILTQEPNSEVHIDHLAMWPLLTSTALCTSWHLSKADLAYMSDQYYSALAGYLTAVFVATDFLRNDTGVDQSVLNDSIIRRMVRCCMNLNCYTQAAILCQFLESIDYSTALRCLQERNSVDAMDAYYSCLWDVSLIEFIINMHQKRGEIQRRDKALTMMGLLEVNSNNNDEIQREAAKVRKHRFLRAMAKQYLC</sequence>
<comment type="caution">
    <text evidence="7">The sequence shown here is derived from an EMBL/GenBank/DDBJ whole genome shotgun (WGS) entry which is preliminary data.</text>
</comment>